<evidence type="ECO:0000256" key="5">
    <source>
        <dbReference type="ARBA" id="ARBA00023136"/>
    </source>
</evidence>
<keyword evidence="5 6" id="KW-0472">Membrane</keyword>
<feature type="transmembrane region" description="Helical" evidence="6">
    <location>
        <begin position="183"/>
        <end position="205"/>
    </location>
</feature>
<feature type="transmembrane region" description="Helical" evidence="6">
    <location>
        <begin position="313"/>
        <end position="337"/>
    </location>
</feature>
<dbReference type="PANTHER" id="PTHR30250:SF26">
    <property type="entry name" value="PSMA PROTEIN"/>
    <property type="match status" value="1"/>
</dbReference>
<evidence type="ECO:0000313" key="7">
    <source>
        <dbReference type="EMBL" id="MSV25958.1"/>
    </source>
</evidence>
<sequence length="515" mass="58145">MKQNSLRIVKNTIFLYIRMACMMLVALYTSRVILQSLGVQDYGIYQTVGGIVGLLSFVNSILSSGTSRFLTFEFGKGITERLKATFSTLLSVHIGISIVFVILAEIVGLWLIDNKLNIPVEQLLIAKIVFQFTIVTGFLSITQVPYTAVIIAHENMKIYAYMGLLEVFLKLGIAMAIDCFAETRLLIYAALLCGAQVSILSFYRIYCIRNYQESKFCRHLFDGQILREVGSFSVWSTFAGISVALLQYGTMLLLNMFFSPALVAARALNDQVSNAVNQFVQNFRTAANPQIVKRFAVGDYDGSRHLLLVSTRLSYCLMLMVAIPVIFLASPLLHLWLVQVPEYLVAFVQWTMVQNLFSVFDACFYTAIYAKGRLRENALLAPAIDVVIILAVYVLFLQGYSPMVICYAFVAMAFLEGLVEKPFILCRYVGYSLKEIWYVVLRCMWVTILSVPLPYLVWREVDTFQPIGFTFVCLAAVVSVFIAGSFVGMTGYERLEVWGLLQNKLNKKKNNRRQL</sequence>
<dbReference type="AlphaFoldDB" id="A0A6I2UUS0"/>
<feature type="transmembrane region" description="Helical" evidence="6">
    <location>
        <begin position="225"/>
        <end position="246"/>
    </location>
</feature>
<evidence type="ECO:0000256" key="6">
    <source>
        <dbReference type="SAM" id="Phobius"/>
    </source>
</evidence>
<proteinExistence type="predicted"/>
<feature type="transmembrane region" description="Helical" evidence="6">
    <location>
        <begin position="464"/>
        <end position="487"/>
    </location>
</feature>
<keyword evidence="3 6" id="KW-0812">Transmembrane</keyword>
<evidence type="ECO:0000256" key="1">
    <source>
        <dbReference type="ARBA" id="ARBA00004651"/>
    </source>
</evidence>
<feature type="transmembrane region" description="Helical" evidence="6">
    <location>
        <begin position="439"/>
        <end position="458"/>
    </location>
</feature>
<evidence type="ECO:0000256" key="2">
    <source>
        <dbReference type="ARBA" id="ARBA00022475"/>
    </source>
</evidence>
<feature type="transmembrane region" description="Helical" evidence="6">
    <location>
        <begin position="378"/>
        <end position="396"/>
    </location>
</feature>
<organism evidence="7 8">
    <name type="scientific">Selenomonas montiformis</name>
    <dbReference type="NCBI Taxonomy" id="2652285"/>
    <lineage>
        <taxon>Bacteria</taxon>
        <taxon>Bacillati</taxon>
        <taxon>Bacillota</taxon>
        <taxon>Negativicutes</taxon>
        <taxon>Selenomonadales</taxon>
        <taxon>Selenomonadaceae</taxon>
        <taxon>Selenomonas</taxon>
    </lineage>
</organism>
<dbReference type="InterPro" id="IPR050833">
    <property type="entry name" value="Poly_Biosynth_Transport"/>
</dbReference>
<keyword evidence="2" id="KW-1003">Cell membrane</keyword>
<dbReference type="PANTHER" id="PTHR30250">
    <property type="entry name" value="PST FAMILY PREDICTED COLANIC ACID TRANSPORTER"/>
    <property type="match status" value="1"/>
</dbReference>
<name>A0A6I2UUS0_9FIRM</name>
<comment type="caution">
    <text evidence="7">The sequence shown here is derived from an EMBL/GenBank/DDBJ whole genome shotgun (WGS) entry which is preliminary data.</text>
</comment>
<evidence type="ECO:0000313" key="8">
    <source>
        <dbReference type="Proteomes" id="UP000430222"/>
    </source>
</evidence>
<accession>A0A6I2UUS0</accession>
<dbReference type="GO" id="GO:0005886">
    <property type="term" value="C:plasma membrane"/>
    <property type="evidence" value="ECO:0007669"/>
    <property type="project" value="UniProtKB-SubCell"/>
</dbReference>
<gene>
    <name evidence="7" type="ORF">FYJ78_12445</name>
</gene>
<evidence type="ECO:0000256" key="4">
    <source>
        <dbReference type="ARBA" id="ARBA00022989"/>
    </source>
</evidence>
<feature type="transmembrane region" description="Helical" evidence="6">
    <location>
        <begin position="12"/>
        <end position="30"/>
    </location>
</feature>
<feature type="transmembrane region" description="Helical" evidence="6">
    <location>
        <begin position="402"/>
        <end position="419"/>
    </location>
</feature>
<keyword evidence="4 6" id="KW-1133">Transmembrane helix</keyword>
<comment type="subcellular location">
    <subcellularLocation>
        <location evidence="1">Cell membrane</location>
        <topology evidence="1">Multi-pass membrane protein</topology>
    </subcellularLocation>
</comment>
<feature type="transmembrane region" description="Helical" evidence="6">
    <location>
        <begin position="158"/>
        <end position="177"/>
    </location>
</feature>
<dbReference type="EMBL" id="VUNL01000020">
    <property type="protein sequence ID" value="MSV25958.1"/>
    <property type="molecule type" value="Genomic_DNA"/>
</dbReference>
<reference evidence="7 8" key="1">
    <citation type="submission" date="2019-08" db="EMBL/GenBank/DDBJ databases">
        <title>In-depth cultivation of the pig gut microbiome towards novel bacterial diversity and tailored functional studies.</title>
        <authorList>
            <person name="Wylensek D."/>
            <person name="Hitch T.C.A."/>
            <person name="Clavel T."/>
        </authorList>
    </citation>
    <scope>NUCLEOTIDE SEQUENCE [LARGE SCALE GENOMIC DNA]</scope>
    <source>
        <strain evidence="8">WCA-380-WT-3B3</strain>
    </source>
</reference>
<feature type="transmembrane region" description="Helical" evidence="6">
    <location>
        <begin position="84"/>
        <end position="112"/>
    </location>
</feature>
<feature type="transmembrane region" description="Helical" evidence="6">
    <location>
        <begin position="42"/>
        <end position="63"/>
    </location>
</feature>
<evidence type="ECO:0000256" key="3">
    <source>
        <dbReference type="ARBA" id="ARBA00022692"/>
    </source>
</evidence>
<dbReference type="Proteomes" id="UP000430222">
    <property type="component" value="Unassembled WGS sequence"/>
</dbReference>
<feature type="transmembrane region" description="Helical" evidence="6">
    <location>
        <begin position="124"/>
        <end position="146"/>
    </location>
</feature>
<protein>
    <submittedName>
        <fullName evidence="7">Polysaccharide biosynthesis protein</fullName>
    </submittedName>
</protein>
<keyword evidence="8" id="KW-1185">Reference proteome</keyword>